<sequence length="63" mass="7310">MKTTISGGDLRPGDIITKNGHSVEIESARLAFNPRYIILRYKEGGVRTARRYDKFQIERQTER</sequence>
<name>A0A068F4R9_9CAUD</name>
<evidence type="ECO:0000313" key="1">
    <source>
        <dbReference type="EMBL" id="AID58971.1"/>
    </source>
</evidence>
<gene>
    <name evidence="1" type="primary">155</name>
    <name evidence="1" type="ORF">PBI_GAIA_155</name>
</gene>
<dbReference type="GeneID" id="23679661"/>
<dbReference type="RefSeq" id="YP_009124894.1">
    <property type="nucleotide sequence ID" value="NC_026590.1"/>
</dbReference>
<proteinExistence type="predicted"/>
<dbReference type="Proteomes" id="UP000027491">
    <property type="component" value="Segment"/>
</dbReference>
<evidence type="ECO:0000313" key="2">
    <source>
        <dbReference type="Proteomes" id="UP000027491"/>
    </source>
</evidence>
<dbReference type="KEGG" id="vg:23679661"/>
<keyword evidence="2" id="KW-1185">Reference proteome</keyword>
<dbReference type="EMBL" id="KJ567043">
    <property type="protein sequence ID" value="AID58971.1"/>
    <property type="molecule type" value="Genomic_DNA"/>
</dbReference>
<reference evidence="1 2" key="1">
    <citation type="submission" date="2014-03" db="EMBL/GenBank/DDBJ databases">
        <authorList>
            <person name="Yoder B.A."/>
            <person name="Colicchio M.A."/>
            <person name="Schafer C.E."/>
            <person name="Abrahim M.R."/>
            <person name="Adkins N.L."/>
            <person name="Burke K.A."/>
            <person name="Churilla B.M."/>
            <person name="Cohen K.L."/>
            <person name="Fasoranti T.O."/>
            <person name="Genkil J.S."/>
            <person name="Kramer Z.J."/>
            <person name="Prout A.K."/>
            <person name="Schwarz A.G."/>
            <person name="Tish M."/>
            <person name="Vispute N."/>
            <person name="Wilkes K.E."/>
            <person name="Williams C.R."/>
            <person name="Xiao X."/>
            <person name="Yu V.J."/>
            <person name="Lapin J.S."/>
            <person name="Ott C.T."/>
            <person name="Walburn T.D."/>
            <person name="Bradley K.W."/>
            <person name="Clarke D.Q."/>
            <person name="Lewis M.F."/>
            <person name="Barker L.P."/>
            <person name="Bailey C."/>
            <person name="Asai D.J."/>
            <person name="Bowman C.A."/>
            <person name="Russell D.A."/>
            <person name="Pope W.H."/>
            <person name="Jacobs-Sera D."/>
            <person name="Hendrix R.W."/>
            <person name="Hatfull G.F."/>
        </authorList>
    </citation>
    <scope>NUCLEOTIDE SEQUENCE [LARGE SCALE GENOMIC DNA]</scope>
</reference>
<organism evidence="1 2">
    <name type="scientific">Mycobacterium phage Gaia</name>
    <dbReference type="NCBI Taxonomy" id="1486472"/>
    <lineage>
        <taxon>Viruses</taxon>
        <taxon>Duplodnaviria</taxon>
        <taxon>Heunggongvirae</taxon>
        <taxon>Uroviricota</taxon>
        <taxon>Caudoviricetes</taxon>
        <taxon>Gaiavirus</taxon>
        <taxon>Gaiavirus gaia</taxon>
    </lineage>
</organism>
<accession>A0A068F4R9</accession>
<protein>
    <submittedName>
        <fullName evidence="1">Uncharacterized protein</fullName>
    </submittedName>
</protein>